<protein>
    <submittedName>
        <fullName evidence="2">ATP-binding protein</fullName>
    </submittedName>
</protein>
<sequence length="465" mass="52319">MTVHYIPHPNPELRGNPLVEALGYPLAPHEFIKLCTKKPIIDFDLSCIPAEHHHYYLRSAIDNLASGYVVQDEAPRLYDTLFRMIERGYIYRNPLAFGDFKKLTTASDIDVNPTQELSLQQTAAQSSLLLAGLSGRGKTAMVDSILSTIPQTIKHTCYHGQDFSYEQIVWLKVDVPTAKGQRALLWRILESLDSITGEHYYNSHLKSNVTTLMVAVRKSLIIHGVGLIVLDEAQNLSKPTKTDKVGNNENATLRFIEELFNKIGVPLMLVGTLSTLNLFSQEMTSARRIGKNGSLILEQCDVDSSFWKRFIKQQTPTELLHNQQTDLDTLTRHIHHLSAGIPAIASSLIRSTMSYLTYLGPENQDLSIAALNRVFNEQFSVISGALRALKKGQYYQFEDCAPLTLLHESEDYFNSDVVTKSLASTKQRKVLSNNTSELTHLSEKQLKMLDDMSPESLLQKARDNE</sequence>
<dbReference type="Pfam" id="PF13401">
    <property type="entry name" value="AAA_22"/>
    <property type="match status" value="1"/>
</dbReference>
<dbReference type="InterPro" id="IPR049945">
    <property type="entry name" value="AAA_22"/>
</dbReference>
<evidence type="ECO:0000313" key="2">
    <source>
        <dbReference type="EMBL" id="RWX54854.1"/>
    </source>
</evidence>
<organism evidence="2 3">
    <name type="scientific">Photobacterium chitinilyticum</name>
    <dbReference type="NCBI Taxonomy" id="2485123"/>
    <lineage>
        <taxon>Bacteria</taxon>
        <taxon>Pseudomonadati</taxon>
        <taxon>Pseudomonadota</taxon>
        <taxon>Gammaproteobacteria</taxon>
        <taxon>Vibrionales</taxon>
        <taxon>Vibrionaceae</taxon>
        <taxon>Photobacterium</taxon>
    </lineage>
</organism>
<comment type="caution">
    <text evidence="2">The sequence shown here is derived from an EMBL/GenBank/DDBJ whole genome shotgun (WGS) entry which is preliminary data.</text>
</comment>
<accession>A0A444JP37</accession>
<dbReference type="AlphaFoldDB" id="A0A444JP37"/>
<dbReference type="SUPFAM" id="SSF52540">
    <property type="entry name" value="P-loop containing nucleoside triphosphate hydrolases"/>
    <property type="match status" value="1"/>
</dbReference>
<name>A0A444JP37_9GAMM</name>
<keyword evidence="3" id="KW-1185">Reference proteome</keyword>
<dbReference type="Proteomes" id="UP000287563">
    <property type="component" value="Unassembled WGS sequence"/>
</dbReference>
<keyword evidence="2" id="KW-0067">ATP-binding</keyword>
<evidence type="ECO:0000259" key="1">
    <source>
        <dbReference type="Pfam" id="PF13401"/>
    </source>
</evidence>
<evidence type="ECO:0000313" key="3">
    <source>
        <dbReference type="Proteomes" id="UP000287563"/>
    </source>
</evidence>
<dbReference type="InterPro" id="IPR027417">
    <property type="entry name" value="P-loop_NTPase"/>
</dbReference>
<dbReference type="GO" id="GO:0005524">
    <property type="term" value="F:ATP binding"/>
    <property type="evidence" value="ECO:0007669"/>
    <property type="project" value="UniProtKB-KW"/>
</dbReference>
<reference evidence="2 3" key="1">
    <citation type="submission" date="2018-11" db="EMBL/GenBank/DDBJ databases">
        <title>Photobacterium sp. BEI247 sp. nov., a marine bacterium isolated from Yongle Blue Hole in the South China Sea.</title>
        <authorList>
            <person name="Wang X."/>
        </authorList>
    </citation>
    <scope>NUCLEOTIDE SEQUENCE [LARGE SCALE GENOMIC DNA]</scope>
    <source>
        <strain evidence="3">BEI247</strain>
    </source>
</reference>
<keyword evidence="2" id="KW-0547">Nucleotide-binding</keyword>
<dbReference type="RefSeq" id="WP_128784480.1">
    <property type="nucleotide sequence ID" value="NZ_RJLM01000005.1"/>
</dbReference>
<dbReference type="OrthoDB" id="5593847at2"/>
<dbReference type="Gene3D" id="3.40.50.300">
    <property type="entry name" value="P-loop containing nucleotide triphosphate hydrolases"/>
    <property type="match status" value="1"/>
</dbReference>
<dbReference type="EMBL" id="RJLM01000005">
    <property type="protein sequence ID" value="RWX54854.1"/>
    <property type="molecule type" value="Genomic_DNA"/>
</dbReference>
<gene>
    <name evidence="2" type="ORF">EDI28_14000</name>
</gene>
<feature type="domain" description="ORC1/DEAH AAA+ ATPase" evidence="1">
    <location>
        <begin position="125"/>
        <end position="274"/>
    </location>
</feature>
<proteinExistence type="predicted"/>
<dbReference type="GO" id="GO:0016887">
    <property type="term" value="F:ATP hydrolysis activity"/>
    <property type="evidence" value="ECO:0007669"/>
    <property type="project" value="InterPro"/>
</dbReference>